<dbReference type="EMBL" id="LAZR01002696">
    <property type="protein sequence ID" value="KKN26764.1"/>
    <property type="molecule type" value="Genomic_DNA"/>
</dbReference>
<proteinExistence type="predicted"/>
<dbReference type="InterPro" id="IPR036390">
    <property type="entry name" value="WH_DNA-bd_sf"/>
</dbReference>
<protein>
    <submittedName>
        <fullName evidence="1">Uncharacterized protein</fullName>
    </submittedName>
</protein>
<dbReference type="SUPFAM" id="SSF46785">
    <property type="entry name" value="Winged helix' DNA-binding domain"/>
    <property type="match status" value="1"/>
</dbReference>
<name>A0A0F9P9H3_9ZZZZ</name>
<dbReference type="AlphaFoldDB" id="A0A0F9P9H3"/>
<comment type="caution">
    <text evidence="1">The sequence shown here is derived from an EMBL/GenBank/DDBJ whole genome shotgun (WGS) entry which is preliminary data.</text>
</comment>
<dbReference type="InterPro" id="IPR036388">
    <property type="entry name" value="WH-like_DNA-bd_sf"/>
</dbReference>
<evidence type="ECO:0000313" key="1">
    <source>
        <dbReference type="EMBL" id="KKN26764.1"/>
    </source>
</evidence>
<gene>
    <name evidence="1" type="ORF">LCGC14_0871460</name>
</gene>
<organism evidence="1">
    <name type="scientific">marine sediment metagenome</name>
    <dbReference type="NCBI Taxonomy" id="412755"/>
    <lineage>
        <taxon>unclassified sequences</taxon>
        <taxon>metagenomes</taxon>
        <taxon>ecological metagenomes</taxon>
    </lineage>
</organism>
<sequence length="77" mass="9106">MDFLDLRHPENMTLSFFIFNQNEVTLSDIVNKLKIERIRLKNKIKEMIKLNLVTIKKVADEHDLKVTSIAKLFDLFS</sequence>
<dbReference type="Gene3D" id="1.10.10.10">
    <property type="entry name" value="Winged helix-like DNA-binding domain superfamily/Winged helix DNA-binding domain"/>
    <property type="match status" value="1"/>
</dbReference>
<reference evidence="1" key="1">
    <citation type="journal article" date="2015" name="Nature">
        <title>Complex archaea that bridge the gap between prokaryotes and eukaryotes.</title>
        <authorList>
            <person name="Spang A."/>
            <person name="Saw J.H."/>
            <person name="Jorgensen S.L."/>
            <person name="Zaremba-Niedzwiedzka K."/>
            <person name="Martijn J."/>
            <person name="Lind A.E."/>
            <person name="van Eijk R."/>
            <person name="Schleper C."/>
            <person name="Guy L."/>
            <person name="Ettema T.J."/>
        </authorList>
    </citation>
    <scope>NUCLEOTIDE SEQUENCE</scope>
</reference>
<accession>A0A0F9P9H3</accession>